<feature type="non-terminal residue" evidence="2">
    <location>
        <position position="166"/>
    </location>
</feature>
<evidence type="ECO:0000313" key="2">
    <source>
        <dbReference type="EMBL" id="CAH2043674.1"/>
    </source>
</evidence>
<sequence length="166" mass="19371">MSEINGQNSFQDRSSKKFDNARQALNKSDKQSNANKIVEFTKFASSTWKATSTIMQDSDAKMDELEFIIKQIEHQQKPSESSTTNIRDDYEEIHRKIPGLFWDTISMDNPEFAFKKMKRIIQDIVNSQKHLEPMIDIDFINMSKYITAQNRLDKICRHLGSKTLFV</sequence>
<name>A0ABN8HY96_9NEOP</name>
<keyword evidence="3" id="KW-1185">Reference proteome</keyword>
<accession>A0ABN8HY96</accession>
<organism evidence="2 3">
    <name type="scientific">Iphiclides podalirius</name>
    <name type="common">scarce swallowtail</name>
    <dbReference type="NCBI Taxonomy" id="110791"/>
    <lineage>
        <taxon>Eukaryota</taxon>
        <taxon>Metazoa</taxon>
        <taxon>Ecdysozoa</taxon>
        <taxon>Arthropoda</taxon>
        <taxon>Hexapoda</taxon>
        <taxon>Insecta</taxon>
        <taxon>Pterygota</taxon>
        <taxon>Neoptera</taxon>
        <taxon>Endopterygota</taxon>
        <taxon>Lepidoptera</taxon>
        <taxon>Glossata</taxon>
        <taxon>Ditrysia</taxon>
        <taxon>Papilionoidea</taxon>
        <taxon>Papilionidae</taxon>
        <taxon>Papilioninae</taxon>
        <taxon>Iphiclides</taxon>
    </lineage>
</organism>
<evidence type="ECO:0000256" key="1">
    <source>
        <dbReference type="SAM" id="MobiDB-lite"/>
    </source>
</evidence>
<feature type="compositionally biased region" description="Polar residues" evidence="1">
    <location>
        <begin position="1"/>
        <end position="12"/>
    </location>
</feature>
<proteinExistence type="predicted"/>
<evidence type="ECO:0000313" key="3">
    <source>
        <dbReference type="Proteomes" id="UP000837857"/>
    </source>
</evidence>
<gene>
    <name evidence="2" type="ORF">IPOD504_LOCUS4400</name>
</gene>
<feature type="region of interest" description="Disordered" evidence="1">
    <location>
        <begin position="1"/>
        <end position="31"/>
    </location>
</feature>
<dbReference type="EMBL" id="OW152827">
    <property type="protein sequence ID" value="CAH2043674.1"/>
    <property type="molecule type" value="Genomic_DNA"/>
</dbReference>
<reference evidence="2" key="1">
    <citation type="submission" date="2022-03" db="EMBL/GenBank/DDBJ databases">
        <authorList>
            <person name="Martin H S."/>
        </authorList>
    </citation>
    <scope>NUCLEOTIDE SEQUENCE</scope>
</reference>
<dbReference type="Proteomes" id="UP000837857">
    <property type="component" value="Chromosome 15"/>
</dbReference>
<protein>
    <submittedName>
        <fullName evidence="2">Uncharacterized protein</fullName>
    </submittedName>
</protein>